<sequence length="830" mass="92010">MQTHGGAAAAEAITAPERFFKHRLRVDWDGDGSWDHPLTDMTPYIPSTSRDQAVTSTAPEELLLAEGYAAAELTVVVAGEFDGIPLAHHFAPFNARSVFYARGLQLGVDMEYTISVWTVNGWVDYPQFTGVVRNANPRRGSEDVEIQCLDNVEKLRTPVDLPPYALWESHLQKGYKRGQLVDSSALIDLAARTGGFDAGPVGMTWPSYMDGPTYQAGTVLSVPFHGSILPEVGTLDGDQGIHPTESLAPGPRSEAYRAGPFGYLARNAPPASETATGFHKFWIDELGRGVAGTASTTMVLGGWFYWAGPDVDADVNAIELRIRSHRFILALESSNGACMARFMYNTSYNNDSWNSGTWETINGPFSSLPAQTPGWHYYEAAFKWYDGGPGAGDIWMRATIDGRRGTPKLVANRAFVDRNDRFSGLVQVNNTWAVSDVKIWNSRNKPPLEDFTYDVTPRGNAVFPATWGKNRLTHTVRETGLEAWTLAKDVASAEYGAVFFDEAGRFVFWNYQDVIDKQASVVRTYTVDDLGSLAFSYSTDAIRNVWVVTTQSGKASPDILYDLAEDGVPLRKAGNEYVPAVFEIPPNAPPAAKEFFLLAPPEAISVNPWTIPTIQSGPQSARVPGYWDQYTPRHGRQMYTGSTFIQRQDGARDPNSEQKFTSRDMIRLFLDNGWNDPYHFVNPDGSARFRVEGLSVVEEEPKTWIVRDTESVAQYGQRVIELRDNPWLQDEWQTAAMLTQLVARTSRPIPVTDDIVAPGDPRIQLGDTIEVRDPDGMGESIRLQILGIKRDFSVEGGLRDTYQVEVIEPARVWKLGSPSYSRLGESTILG</sequence>
<dbReference type="AlphaFoldDB" id="A0A1H6EPX6"/>
<reference evidence="1" key="2">
    <citation type="submission" date="2016-10" db="EMBL/GenBank/DDBJ databases">
        <authorList>
            <person name="de Groot N.N."/>
        </authorList>
    </citation>
    <scope>NUCLEOTIDE SEQUENCE [LARGE SCALE GENOMIC DNA]</scope>
    <source>
        <strain evidence="1">ATCC 20501</strain>
    </source>
</reference>
<protein>
    <submittedName>
        <fullName evidence="1">Uncharacterized protein</fullName>
    </submittedName>
</protein>
<evidence type="ECO:0000313" key="4">
    <source>
        <dbReference type="Proteomes" id="UP000236729"/>
    </source>
</evidence>
<dbReference type="RefSeq" id="WP_093350563.1">
    <property type="nucleotide sequence ID" value="NZ_FNVB01000024.1"/>
</dbReference>
<proteinExistence type="predicted"/>
<name>A0A1H6EPX6_9PSEU</name>
<reference evidence="3 4" key="1">
    <citation type="submission" date="2016-10" db="EMBL/GenBank/DDBJ databases">
        <authorList>
            <person name="Varghese N."/>
            <person name="Submissions S."/>
        </authorList>
    </citation>
    <scope>NUCLEOTIDE SEQUENCE [LARGE SCALE GENOMIC DNA]</scope>
    <source>
        <strain evidence="4">ATCC 20501</strain>
        <strain evidence="2 3">CGMCC 4.3529</strain>
    </source>
</reference>
<dbReference type="EMBL" id="FOME01000003">
    <property type="protein sequence ID" value="SFD23267.1"/>
    <property type="molecule type" value="Genomic_DNA"/>
</dbReference>
<dbReference type="EMBL" id="FNVB01000024">
    <property type="protein sequence ID" value="SEG98869.1"/>
    <property type="molecule type" value="Genomic_DNA"/>
</dbReference>
<accession>A0A1H6EPX6</accession>
<evidence type="ECO:0000313" key="1">
    <source>
        <dbReference type="EMBL" id="SEG98869.1"/>
    </source>
</evidence>
<evidence type="ECO:0000313" key="3">
    <source>
        <dbReference type="Proteomes" id="UP000199690"/>
    </source>
</evidence>
<evidence type="ECO:0000313" key="2">
    <source>
        <dbReference type="EMBL" id="SFD23267.1"/>
    </source>
</evidence>
<keyword evidence="3" id="KW-1185">Reference proteome</keyword>
<dbReference type="Proteomes" id="UP000199690">
    <property type="component" value="Unassembled WGS sequence"/>
</dbReference>
<accession>A0A1I1QMN1</accession>
<gene>
    <name evidence="1" type="ORF">SAMN02982929_07239</name>
    <name evidence="2" type="ORF">SAMN05216506_103160</name>
</gene>
<dbReference type="Proteomes" id="UP000236729">
    <property type="component" value="Unassembled WGS sequence"/>
</dbReference>
<organism evidence="1 4">
    <name type="scientific">Saccharopolyspora kobensis</name>
    <dbReference type="NCBI Taxonomy" id="146035"/>
    <lineage>
        <taxon>Bacteria</taxon>
        <taxon>Bacillati</taxon>
        <taxon>Actinomycetota</taxon>
        <taxon>Actinomycetes</taxon>
        <taxon>Pseudonocardiales</taxon>
        <taxon>Pseudonocardiaceae</taxon>
        <taxon>Saccharopolyspora</taxon>
    </lineage>
</organism>